<reference evidence="1 2" key="1">
    <citation type="submission" date="2021-06" db="EMBL/GenBank/DDBJ databases">
        <title>Caerostris extrusa draft genome.</title>
        <authorList>
            <person name="Kono N."/>
            <person name="Arakawa K."/>
        </authorList>
    </citation>
    <scope>NUCLEOTIDE SEQUENCE [LARGE SCALE GENOMIC DNA]</scope>
</reference>
<evidence type="ECO:0000313" key="2">
    <source>
        <dbReference type="Proteomes" id="UP001054945"/>
    </source>
</evidence>
<name>A0AAV4QR34_CAEEX</name>
<dbReference type="AlphaFoldDB" id="A0AAV4QR34"/>
<accession>A0AAV4QR34</accession>
<gene>
    <name evidence="1" type="ORF">CEXT_254821</name>
</gene>
<organism evidence="1 2">
    <name type="scientific">Caerostris extrusa</name>
    <name type="common">Bark spider</name>
    <name type="synonym">Caerostris bankana</name>
    <dbReference type="NCBI Taxonomy" id="172846"/>
    <lineage>
        <taxon>Eukaryota</taxon>
        <taxon>Metazoa</taxon>
        <taxon>Ecdysozoa</taxon>
        <taxon>Arthropoda</taxon>
        <taxon>Chelicerata</taxon>
        <taxon>Arachnida</taxon>
        <taxon>Araneae</taxon>
        <taxon>Araneomorphae</taxon>
        <taxon>Entelegynae</taxon>
        <taxon>Araneoidea</taxon>
        <taxon>Araneidae</taxon>
        <taxon>Caerostris</taxon>
    </lineage>
</organism>
<proteinExistence type="predicted"/>
<dbReference type="Proteomes" id="UP001054945">
    <property type="component" value="Unassembled WGS sequence"/>
</dbReference>
<keyword evidence="2" id="KW-1185">Reference proteome</keyword>
<comment type="caution">
    <text evidence="1">The sequence shown here is derived from an EMBL/GenBank/DDBJ whole genome shotgun (WGS) entry which is preliminary data.</text>
</comment>
<evidence type="ECO:0000313" key="1">
    <source>
        <dbReference type="EMBL" id="GIY11734.1"/>
    </source>
</evidence>
<protein>
    <submittedName>
        <fullName evidence="1">Uncharacterized protein</fullName>
    </submittedName>
</protein>
<sequence length="99" mass="11414">MHLAFVYCTLLMRQFFPKFRRQGFTSFLDHFSHGHKTSRPSVDPLSGMGAHLIPDIHFFSILSGNKISAMTCRAVMLDFYTLKSEYLKGYASFSTNYTF</sequence>
<dbReference type="EMBL" id="BPLR01006687">
    <property type="protein sequence ID" value="GIY11734.1"/>
    <property type="molecule type" value="Genomic_DNA"/>
</dbReference>